<accession>A0A2W5L482</accession>
<feature type="domain" description="Enoyl reductase (ER)" evidence="3">
    <location>
        <begin position="19"/>
        <end position="374"/>
    </location>
</feature>
<dbReference type="SUPFAM" id="SSF50129">
    <property type="entry name" value="GroES-like"/>
    <property type="match status" value="1"/>
</dbReference>
<dbReference type="SUPFAM" id="SSF51735">
    <property type="entry name" value="NAD(P)-binding Rossmann-fold domains"/>
    <property type="match status" value="1"/>
</dbReference>
<evidence type="ECO:0000313" key="5">
    <source>
        <dbReference type="Proteomes" id="UP000248597"/>
    </source>
</evidence>
<evidence type="ECO:0000259" key="3">
    <source>
        <dbReference type="SMART" id="SM00829"/>
    </source>
</evidence>
<keyword evidence="1" id="KW-0521">NADP</keyword>
<dbReference type="InterPro" id="IPR020843">
    <property type="entry name" value="ER"/>
</dbReference>
<dbReference type="CDD" id="cd08291">
    <property type="entry name" value="ETR_like_1"/>
    <property type="match status" value="1"/>
</dbReference>
<proteinExistence type="predicted"/>
<dbReference type="AlphaFoldDB" id="A0A2W5L482"/>
<dbReference type="EMBL" id="QFPJ01000008">
    <property type="protein sequence ID" value="PZQ23214.1"/>
    <property type="molecule type" value="Genomic_DNA"/>
</dbReference>
<dbReference type="GO" id="GO:0070402">
    <property type="term" value="F:NADPH binding"/>
    <property type="evidence" value="ECO:0007669"/>
    <property type="project" value="TreeGrafter"/>
</dbReference>
<name>A0A2W5L482_SPHMC</name>
<dbReference type="InterPro" id="IPR036291">
    <property type="entry name" value="NAD(P)-bd_dom_sf"/>
</dbReference>
<dbReference type="Proteomes" id="UP000248597">
    <property type="component" value="Unassembled WGS sequence"/>
</dbReference>
<dbReference type="Gene3D" id="3.90.180.10">
    <property type="entry name" value="Medium-chain alcohol dehydrogenases, catalytic domain"/>
    <property type="match status" value="1"/>
</dbReference>
<evidence type="ECO:0000256" key="1">
    <source>
        <dbReference type="ARBA" id="ARBA00022857"/>
    </source>
</evidence>
<dbReference type="Gene3D" id="3.40.50.720">
    <property type="entry name" value="NAD(P)-binding Rossmann-like Domain"/>
    <property type="match status" value="1"/>
</dbReference>
<dbReference type="PANTHER" id="PTHR48106">
    <property type="entry name" value="QUINONE OXIDOREDUCTASE PIG3-RELATED"/>
    <property type="match status" value="1"/>
</dbReference>
<protein>
    <submittedName>
        <fullName evidence="4">NADH oxidase</fullName>
    </submittedName>
</protein>
<organism evidence="4 5">
    <name type="scientific">Sphingopyxis macrogoltabida</name>
    <name type="common">Sphingomonas macrogoltabidus</name>
    <dbReference type="NCBI Taxonomy" id="33050"/>
    <lineage>
        <taxon>Bacteria</taxon>
        <taxon>Pseudomonadati</taxon>
        <taxon>Pseudomonadota</taxon>
        <taxon>Alphaproteobacteria</taxon>
        <taxon>Sphingomonadales</taxon>
        <taxon>Sphingomonadaceae</taxon>
        <taxon>Sphingopyxis</taxon>
    </lineage>
</organism>
<dbReference type="PANTHER" id="PTHR48106:SF18">
    <property type="entry name" value="QUINONE OXIDOREDUCTASE PIG3"/>
    <property type="match status" value="1"/>
</dbReference>
<reference evidence="4 5" key="1">
    <citation type="submission" date="2017-08" db="EMBL/GenBank/DDBJ databases">
        <title>Infants hospitalized years apart are colonized by the same room-sourced microbial strains.</title>
        <authorList>
            <person name="Brooks B."/>
            <person name="Olm M.R."/>
            <person name="Firek B.A."/>
            <person name="Baker R."/>
            <person name="Thomas B.C."/>
            <person name="Morowitz M.J."/>
            <person name="Banfield J.F."/>
        </authorList>
    </citation>
    <scope>NUCLEOTIDE SEQUENCE [LARGE SCALE GENOMIC DNA]</scope>
    <source>
        <strain evidence="4">S2_005_003_R2_47</strain>
    </source>
</reference>
<keyword evidence="2" id="KW-0560">Oxidoreductase</keyword>
<dbReference type="GO" id="GO:0016651">
    <property type="term" value="F:oxidoreductase activity, acting on NAD(P)H"/>
    <property type="evidence" value="ECO:0007669"/>
    <property type="project" value="TreeGrafter"/>
</dbReference>
<sequence length="378" mass="40130">MTDLPATNLVMLTLVKPEGQLEVYFERRPMPAPKPHEVLVKVLATPINPSDLGLLFGGADMTTARAGERDGLPMITADVPPPGMRAMGGRIGDALAIGNEGCGLVVKAGDSPEAQALLGKTVALLGGEMYAEYRCLPVQMTMPLPEGTDPADGASCFVNPLTSLAFTETMRMENHSAIVHTAAASNLGQMLVKICAKDGIPLVNIVRSEAQVAILKGIGAQHIVDSSADDFQDRLVAAITETGATLGFDAIGGGKLAGQILSAMEVAAVKRMTTYSRYGSDTYKQVYIYGGLDTGPTVLNRSFGLTWGLGGFLLTPFMAKAGMEVVGRMRQRVVDELTTTFKSHYSHEISLTDALNLDTAHAYNAKRTGEKYLIRPGA</sequence>
<gene>
    <name evidence="4" type="ORF">DI569_05005</name>
</gene>
<dbReference type="InterPro" id="IPR011032">
    <property type="entry name" value="GroES-like_sf"/>
</dbReference>
<comment type="caution">
    <text evidence="4">The sequence shown here is derived from an EMBL/GenBank/DDBJ whole genome shotgun (WGS) entry which is preliminary data.</text>
</comment>
<dbReference type="SMART" id="SM00829">
    <property type="entry name" value="PKS_ER"/>
    <property type="match status" value="1"/>
</dbReference>
<evidence type="ECO:0000313" key="4">
    <source>
        <dbReference type="EMBL" id="PZQ23214.1"/>
    </source>
</evidence>
<evidence type="ECO:0000256" key="2">
    <source>
        <dbReference type="ARBA" id="ARBA00023002"/>
    </source>
</evidence>